<sequence>MAGILERLGRPTRVEVTGRDGVGRGCVTTALRRRGVTVGAVGTVAEGVDAPDVTVVVVAEAVKAEDLAVIDAAAGQVLVLLTKADLAGAGPQGPIAVARRRAEAQSRRIGVPVVPVVGLLAALSPVDLADDLVAALRRFVTEPPDLTGVDAVVAQPHSVDVDVRRRLLARLDRFGIAHAVLALRAGCDAAQIVARLAQAGNVAEVMTALDAAAAPARYRRLRGAIVELRYLAHRFDDAALQELLVADVTAMAAMSAAVDVVTAAGLAVDHGDSASAHLARARRWRGYGRGPVTALHRQCSADIVRGSLRLWDGARA</sequence>
<evidence type="ECO:0000313" key="1">
    <source>
        <dbReference type="EMBL" id="MCV7424593.1"/>
    </source>
</evidence>
<organism evidence="1 2">
    <name type="scientific">Mycobacterium yunnanensis</name>
    <dbReference type="NCBI Taxonomy" id="368477"/>
    <lineage>
        <taxon>Bacteria</taxon>
        <taxon>Bacillati</taxon>
        <taxon>Actinomycetota</taxon>
        <taxon>Actinomycetes</taxon>
        <taxon>Mycobacteriales</taxon>
        <taxon>Mycobacteriaceae</taxon>
        <taxon>Mycobacterium</taxon>
    </lineage>
</organism>
<reference evidence="1" key="2">
    <citation type="journal article" date="2022" name="BMC Genomics">
        <title>Comparative genome analysis of mycobacteria focusing on tRNA and non-coding RNA.</title>
        <authorList>
            <person name="Behra P.R.K."/>
            <person name="Pettersson B.M.F."/>
            <person name="Ramesh M."/>
            <person name="Das S."/>
            <person name="Dasgupta S."/>
            <person name="Kirsebom L.A."/>
        </authorList>
    </citation>
    <scope>NUCLEOTIDE SEQUENCE</scope>
    <source>
        <strain evidence="1">DSM 44838</strain>
    </source>
</reference>
<accession>A0A9X2Z7Y4</accession>
<protein>
    <submittedName>
        <fullName evidence="1">Uncharacterized protein</fullName>
    </submittedName>
</protein>
<dbReference type="AlphaFoldDB" id="A0A9X2Z7Y4"/>
<keyword evidence="2" id="KW-1185">Reference proteome</keyword>
<gene>
    <name evidence="1" type="ORF">H7K45_29040</name>
</gene>
<proteinExistence type="predicted"/>
<dbReference type="Proteomes" id="UP001141629">
    <property type="component" value="Unassembled WGS sequence"/>
</dbReference>
<comment type="caution">
    <text evidence="1">The sequence shown here is derived from an EMBL/GenBank/DDBJ whole genome shotgun (WGS) entry which is preliminary data.</text>
</comment>
<name>A0A9X2Z7Y4_9MYCO</name>
<dbReference type="EMBL" id="JACKVK010000020">
    <property type="protein sequence ID" value="MCV7424593.1"/>
    <property type="molecule type" value="Genomic_DNA"/>
</dbReference>
<reference evidence="1" key="1">
    <citation type="submission" date="2020-07" db="EMBL/GenBank/DDBJ databases">
        <authorList>
            <person name="Pettersson B.M.F."/>
            <person name="Behra P.R.K."/>
            <person name="Ramesh M."/>
            <person name="Das S."/>
            <person name="Dasgupta S."/>
            <person name="Kirsebom L.A."/>
        </authorList>
    </citation>
    <scope>NUCLEOTIDE SEQUENCE</scope>
    <source>
        <strain evidence="1">DSM 44838</strain>
    </source>
</reference>
<evidence type="ECO:0000313" key="2">
    <source>
        <dbReference type="Proteomes" id="UP001141629"/>
    </source>
</evidence>